<sequence length="1119" mass="127219">MAMKSSARTRDPRFDDNSPNFRAKCRNGKEKDRENVWDLGARAGWGLDLEYERRSSEPGNPDDTIEGVLRKLDQEWDVLTGDDTSPIAIALQLLDSSSLGMSYESFLGIKARLDKTLQSVVNEHSQTFNSSIGTYNGLMHNITSSQEYIRQMKQKLVNSKQEFTAKRMDLLQLSDRSTQYLEMIQLLETIENIKNTPEKLEALLSEKRFYAAAQLFMNSMRTVNKKDMLNIAALNDMRSYLRNQELAKLHDHLFLKSSYSDNRWMSWIAGQDELPILDPSFHVSAVTSQSQPSAPIDCQKKSSSVFTGKKPLDYFLGTFVPEEKVYEDMSKNPEEDSFGYIRLLVESLHVLQKLPQAIDILSQRLPVEIHQLVDKTIAEVNSRHSLSLGETIGARGPTDRTNLDINDDSTHSEVLQDLFWTLYSKTDAVLQGERVVYDVIKAIESRLRKVSKEAIDGDILHYTFLDIWKPMQSEIRSMLRDYLADNSRGGTPAHQSSRIVKDVVSVRIKSKASAFNNEGEQVQDDTAELDRILGDAVPGLLFQKGGKIDSHLQTQIGTKGDVLKSHKTLVSPNVFNISLLLQPTVAFLERVKEIKPLATGEKSTAFTSFLDDFLVNVFLPQLEDTIVDLFNTATKGSEVFQELESWKKFGQYPIFKGMHAVQKLIRKVCQLFGSMPYADDGYSQLVIGLLIKFYQKCFDKYKDLISREIPEPLSPLSPRSPVTPKSPSSAVNNATTASKISAQWAYEQGLHDIMFAFMDRSFNEEKQQSIDLMVKEIETQVLLASEAAISPDDMCDRNILHELGMMYSSLVRLVCCIQTDYSKWFVSRINLLRMVNLASDSGQKMDAGAMEKRLTRTWTMRAENGKALKQSGRAGQKDSDVKLKMTKEVMSRFDALLATYQQLAETCLFTIRSEIRIHVLYYLSLVMGNGTLVIVQEDTGVPDPFVIELNSDLASCLDQTAITLPPRENRFVHLGIGRLIDHILMRNYGKIRQVYRPGISMLQRDARTLEQNLKGLVNLQNANLYRALEYLALLKVDPEELLRLVKEHKVEKFNCEQLKLLLSLQYSERLGKCTKRESSLLIRRQYRDQSMELEELIWRKESKEVNSSTPPPSSSTFVQ</sequence>
<evidence type="ECO:0000259" key="6">
    <source>
        <dbReference type="Pfam" id="PF04048"/>
    </source>
</evidence>
<dbReference type="GO" id="GO:0006893">
    <property type="term" value="P:Golgi to plasma membrane transport"/>
    <property type="evidence" value="ECO:0007669"/>
    <property type="project" value="TreeGrafter"/>
</dbReference>
<keyword evidence="2 4" id="KW-0268">Exocytosis</keyword>
<dbReference type="GO" id="GO:0015031">
    <property type="term" value="P:protein transport"/>
    <property type="evidence" value="ECO:0007669"/>
    <property type="project" value="UniProtKB-KW"/>
</dbReference>
<protein>
    <recommendedName>
        <fullName evidence="4">Exocyst complex component Sec8</fullName>
    </recommendedName>
</protein>
<comment type="caution">
    <text evidence="8">The sequence shown here is derived from an EMBL/GenBank/DDBJ whole genome shotgun (WGS) entry which is preliminary data.</text>
</comment>
<dbReference type="Proteomes" id="UP000186594">
    <property type="component" value="Unassembled WGS sequence"/>
</dbReference>
<feature type="region of interest" description="Disordered" evidence="5">
    <location>
        <begin position="1"/>
        <end position="31"/>
    </location>
</feature>
<evidence type="ECO:0000256" key="5">
    <source>
        <dbReference type="SAM" id="MobiDB-lite"/>
    </source>
</evidence>
<dbReference type="InterPro" id="IPR048630">
    <property type="entry name" value="Sec8_M"/>
</dbReference>
<comment type="function">
    <text evidence="4">Component of the exocyst complex involved in the docking of exocytic vesicles with fusion sites on the plasma membrane.</text>
</comment>
<dbReference type="Pfam" id="PF20652">
    <property type="entry name" value="Sec8_C"/>
    <property type="match status" value="1"/>
</dbReference>
<evidence type="ECO:0000313" key="8">
    <source>
        <dbReference type="EMBL" id="OLL25104.1"/>
    </source>
</evidence>
<proteinExistence type="inferred from homology"/>
<dbReference type="GO" id="GO:0006612">
    <property type="term" value="P:protein targeting to membrane"/>
    <property type="evidence" value="ECO:0007669"/>
    <property type="project" value="UniProtKB-UniRule"/>
</dbReference>
<feature type="domain" description="Exocyst complex component Sec8 middle helical bundle" evidence="7">
    <location>
        <begin position="332"/>
        <end position="585"/>
    </location>
</feature>
<dbReference type="GO" id="GO:0090522">
    <property type="term" value="P:vesicle tethering involved in exocytosis"/>
    <property type="evidence" value="ECO:0007669"/>
    <property type="project" value="UniProtKB-UniRule"/>
</dbReference>
<organism evidence="8 9">
    <name type="scientific">Neolecta irregularis (strain DAH-3)</name>
    <dbReference type="NCBI Taxonomy" id="1198029"/>
    <lineage>
        <taxon>Eukaryota</taxon>
        <taxon>Fungi</taxon>
        <taxon>Dikarya</taxon>
        <taxon>Ascomycota</taxon>
        <taxon>Taphrinomycotina</taxon>
        <taxon>Neolectales</taxon>
        <taxon>Neolectaceae</taxon>
        <taxon>Neolecta</taxon>
    </lineage>
</organism>
<dbReference type="OMA" id="HMEVRCR"/>
<evidence type="ECO:0000256" key="3">
    <source>
        <dbReference type="ARBA" id="ARBA00022927"/>
    </source>
</evidence>
<dbReference type="PANTHER" id="PTHR14146">
    <property type="entry name" value="EXOCYST COMPLEX COMPONENT 4"/>
    <property type="match status" value="1"/>
</dbReference>
<dbReference type="OrthoDB" id="272977at2759"/>
<evidence type="ECO:0000256" key="2">
    <source>
        <dbReference type="ARBA" id="ARBA00022483"/>
    </source>
</evidence>
<evidence type="ECO:0000259" key="7">
    <source>
        <dbReference type="Pfam" id="PF20652"/>
    </source>
</evidence>
<gene>
    <name evidence="8" type="ORF">NEOLI_002835</name>
</gene>
<reference evidence="8 9" key="1">
    <citation type="submission" date="2016-04" db="EMBL/GenBank/DDBJ databases">
        <title>Evolutionary innovation and constraint leading to complex multicellularity in the Ascomycota.</title>
        <authorList>
            <person name="Cisse O."/>
            <person name="Nguyen A."/>
            <person name="Hewitt D.A."/>
            <person name="Jedd G."/>
            <person name="Stajich J.E."/>
        </authorList>
    </citation>
    <scope>NUCLEOTIDE SEQUENCE [LARGE SCALE GENOMIC DNA]</scope>
    <source>
        <strain evidence="8 9">DAH-3</strain>
    </source>
</reference>
<name>A0A1U7LR33_NEOID</name>
<dbReference type="EMBL" id="LXFE01000503">
    <property type="protein sequence ID" value="OLL25104.1"/>
    <property type="molecule type" value="Genomic_DNA"/>
</dbReference>
<evidence type="ECO:0000256" key="1">
    <source>
        <dbReference type="ARBA" id="ARBA00022448"/>
    </source>
</evidence>
<keyword evidence="1 4" id="KW-0813">Transport</keyword>
<accession>A0A1U7LR33</accession>
<dbReference type="GO" id="GO:0006904">
    <property type="term" value="P:vesicle docking involved in exocytosis"/>
    <property type="evidence" value="ECO:0007669"/>
    <property type="project" value="InterPro"/>
</dbReference>
<dbReference type="InterPro" id="IPR039682">
    <property type="entry name" value="Sec8/EXOC4"/>
</dbReference>
<dbReference type="GO" id="GO:0000145">
    <property type="term" value="C:exocyst"/>
    <property type="evidence" value="ECO:0007669"/>
    <property type="project" value="UniProtKB-UniRule"/>
</dbReference>
<dbReference type="AlphaFoldDB" id="A0A1U7LR33"/>
<evidence type="ECO:0000256" key="4">
    <source>
        <dbReference type="RuleBase" id="RU367079"/>
    </source>
</evidence>
<feature type="domain" description="Exocyst complex component Sec8 N-terminal" evidence="6">
    <location>
        <begin position="65"/>
        <end position="202"/>
    </location>
</feature>
<keyword evidence="9" id="KW-1185">Reference proteome</keyword>
<dbReference type="InterPro" id="IPR007191">
    <property type="entry name" value="Sec8_exocyst_N"/>
</dbReference>
<evidence type="ECO:0000313" key="9">
    <source>
        <dbReference type="Proteomes" id="UP000186594"/>
    </source>
</evidence>
<dbReference type="PANTHER" id="PTHR14146:SF0">
    <property type="entry name" value="EXOCYST COMPLEX COMPONENT 4"/>
    <property type="match status" value="1"/>
</dbReference>
<dbReference type="Pfam" id="PF04048">
    <property type="entry name" value="Sec8_N"/>
    <property type="match status" value="1"/>
</dbReference>
<dbReference type="STRING" id="1198029.A0A1U7LR33"/>
<keyword evidence="3 4" id="KW-0653">Protein transport</keyword>
<comment type="similarity">
    <text evidence="4">Belongs to the SEC8 family.</text>
</comment>